<dbReference type="OrthoDB" id="416470at2759"/>
<keyword evidence="3 4" id="KW-0687">Ribonucleoprotein</keyword>
<proteinExistence type="inferred from homology"/>
<dbReference type="PANTHER" id="PTHR13501">
    <property type="entry name" value="CHLOROPLAST 50S RIBOSOMAL PROTEIN L22-RELATED"/>
    <property type="match status" value="1"/>
</dbReference>
<dbReference type="SUPFAM" id="SSF54843">
    <property type="entry name" value="Ribosomal protein L22"/>
    <property type="match status" value="1"/>
</dbReference>
<dbReference type="EMBL" id="JADNRY010000008">
    <property type="protein sequence ID" value="KAF9075831.1"/>
    <property type="molecule type" value="Genomic_DNA"/>
</dbReference>
<dbReference type="InterPro" id="IPR036394">
    <property type="entry name" value="Ribosomal_uL22_sf"/>
</dbReference>
<keyword evidence="7" id="KW-1185">Reference proteome</keyword>
<dbReference type="GO" id="GO:0005762">
    <property type="term" value="C:mitochondrial large ribosomal subunit"/>
    <property type="evidence" value="ECO:0007669"/>
    <property type="project" value="TreeGrafter"/>
</dbReference>
<evidence type="ECO:0000313" key="6">
    <source>
        <dbReference type="EMBL" id="KAF9075831.1"/>
    </source>
</evidence>
<dbReference type="GO" id="GO:0003735">
    <property type="term" value="F:structural constituent of ribosome"/>
    <property type="evidence" value="ECO:0007669"/>
    <property type="project" value="InterPro"/>
</dbReference>
<gene>
    <name evidence="6" type="ORF">BDP27DRAFT_1256645</name>
</gene>
<evidence type="ECO:0000256" key="3">
    <source>
        <dbReference type="ARBA" id="ARBA00023274"/>
    </source>
</evidence>
<keyword evidence="5" id="KW-0175">Coiled coil</keyword>
<comment type="caution">
    <text evidence="6">The sequence shown here is derived from an EMBL/GenBank/DDBJ whole genome shotgun (WGS) entry which is preliminary data.</text>
</comment>
<evidence type="ECO:0000256" key="4">
    <source>
        <dbReference type="RuleBase" id="RU004005"/>
    </source>
</evidence>
<dbReference type="Gene3D" id="3.90.470.10">
    <property type="entry name" value="Ribosomal protein L22/L17"/>
    <property type="match status" value="1"/>
</dbReference>
<sequence>MQRGFVHVTRSVPALHLPTNTLVGPSRLAQVRVQTRNASNYNPLNWLREKFAAERRKKETKQELLAAKEEAREEGQLSLFEQSKTVAPVSMSPVATGDAVEKTKATTVAKKSVKATKGSKKHITSHKYSTTQFKISPRKLNLLGNQIAGKPIDYAILQMQFSEKRASKRIMNMLATAKDHAFRYKHLDLSKLVVAEAWVNKGKVVKRLEPRGRGHMGIRKRKFSKMHVVLKEGKTIEEKKEKQRTYKLNRIVSSSVVREDKPIRSPGAMWAW</sequence>
<evidence type="ECO:0000256" key="1">
    <source>
        <dbReference type="ARBA" id="ARBA00009451"/>
    </source>
</evidence>
<keyword evidence="2 4" id="KW-0689">Ribosomal protein</keyword>
<dbReference type="Pfam" id="PF00237">
    <property type="entry name" value="Ribosomal_L22"/>
    <property type="match status" value="1"/>
</dbReference>
<dbReference type="InterPro" id="IPR047867">
    <property type="entry name" value="Ribosomal_uL22_bac/org-type"/>
</dbReference>
<dbReference type="GO" id="GO:0006412">
    <property type="term" value="P:translation"/>
    <property type="evidence" value="ECO:0007669"/>
    <property type="project" value="InterPro"/>
</dbReference>
<dbReference type="Proteomes" id="UP000772434">
    <property type="component" value="Unassembled WGS sequence"/>
</dbReference>
<accession>A0A9P5Q0F4</accession>
<comment type="similarity">
    <text evidence="1 4">Belongs to the universal ribosomal protein uL22 family.</text>
</comment>
<dbReference type="PANTHER" id="PTHR13501:SF8">
    <property type="entry name" value="LARGE RIBOSOMAL SUBUNIT PROTEIN UL22M"/>
    <property type="match status" value="1"/>
</dbReference>
<feature type="coiled-coil region" evidence="5">
    <location>
        <begin position="50"/>
        <end position="77"/>
    </location>
</feature>
<dbReference type="InterPro" id="IPR001063">
    <property type="entry name" value="Ribosomal_uL22"/>
</dbReference>
<evidence type="ECO:0000256" key="2">
    <source>
        <dbReference type="ARBA" id="ARBA00022980"/>
    </source>
</evidence>
<evidence type="ECO:0000256" key="5">
    <source>
        <dbReference type="SAM" id="Coils"/>
    </source>
</evidence>
<evidence type="ECO:0000313" key="7">
    <source>
        <dbReference type="Proteomes" id="UP000772434"/>
    </source>
</evidence>
<name>A0A9P5Q0F4_9AGAR</name>
<protein>
    <submittedName>
        <fullName evidence="6">Ribosomal protein L22/L17</fullName>
    </submittedName>
</protein>
<dbReference type="AlphaFoldDB" id="A0A9P5Q0F4"/>
<organism evidence="6 7">
    <name type="scientific">Rhodocollybia butyracea</name>
    <dbReference type="NCBI Taxonomy" id="206335"/>
    <lineage>
        <taxon>Eukaryota</taxon>
        <taxon>Fungi</taxon>
        <taxon>Dikarya</taxon>
        <taxon>Basidiomycota</taxon>
        <taxon>Agaricomycotina</taxon>
        <taxon>Agaricomycetes</taxon>
        <taxon>Agaricomycetidae</taxon>
        <taxon>Agaricales</taxon>
        <taxon>Marasmiineae</taxon>
        <taxon>Omphalotaceae</taxon>
        <taxon>Rhodocollybia</taxon>
    </lineage>
</organism>
<reference evidence="6" key="1">
    <citation type="submission" date="2020-11" db="EMBL/GenBank/DDBJ databases">
        <authorList>
            <consortium name="DOE Joint Genome Institute"/>
            <person name="Ahrendt S."/>
            <person name="Riley R."/>
            <person name="Andreopoulos W."/>
            <person name="Labutti K."/>
            <person name="Pangilinan J."/>
            <person name="Ruiz-Duenas F.J."/>
            <person name="Barrasa J.M."/>
            <person name="Sanchez-Garcia M."/>
            <person name="Camarero S."/>
            <person name="Miyauchi S."/>
            <person name="Serrano A."/>
            <person name="Linde D."/>
            <person name="Babiker R."/>
            <person name="Drula E."/>
            <person name="Ayuso-Fernandez I."/>
            <person name="Pacheco R."/>
            <person name="Padilla G."/>
            <person name="Ferreira P."/>
            <person name="Barriuso J."/>
            <person name="Kellner H."/>
            <person name="Castanera R."/>
            <person name="Alfaro M."/>
            <person name="Ramirez L."/>
            <person name="Pisabarro A.G."/>
            <person name="Kuo A."/>
            <person name="Tritt A."/>
            <person name="Lipzen A."/>
            <person name="He G."/>
            <person name="Yan M."/>
            <person name="Ng V."/>
            <person name="Cullen D."/>
            <person name="Martin F."/>
            <person name="Rosso M.-N."/>
            <person name="Henrissat B."/>
            <person name="Hibbett D."/>
            <person name="Martinez A.T."/>
            <person name="Grigoriev I.V."/>
        </authorList>
    </citation>
    <scope>NUCLEOTIDE SEQUENCE</scope>
    <source>
        <strain evidence="6">AH 40177</strain>
    </source>
</reference>